<dbReference type="AlphaFoldDB" id="Q84NW6"/>
<evidence type="ECO:0000313" key="2">
    <source>
        <dbReference type="EMBL" id="BAC55762.1"/>
    </source>
</evidence>
<reference evidence="4" key="3">
    <citation type="journal article" date="2005" name="Nature">
        <title>The map-based sequence of the rice genome.</title>
        <authorList>
            <consortium name="International rice genome sequencing project (IRGSP)"/>
            <person name="Matsumoto T."/>
            <person name="Wu J."/>
            <person name="Kanamori H."/>
            <person name="Katayose Y."/>
            <person name="Fujisawa M."/>
            <person name="Namiki N."/>
            <person name="Mizuno H."/>
            <person name="Yamamoto K."/>
            <person name="Antonio B.A."/>
            <person name="Baba T."/>
            <person name="Sakata K."/>
            <person name="Nagamura Y."/>
            <person name="Aoki H."/>
            <person name="Arikawa K."/>
            <person name="Arita K."/>
            <person name="Bito T."/>
            <person name="Chiden Y."/>
            <person name="Fujitsuka N."/>
            <person name="Fukunaka R."/>
            <person name="Hamada M."/>
            <person name="Harada C."/>
            <person name="Hayashi A."/>
            <person name="Hijishita S."/>
            <person name="Honda M."/>
            <person name="Hosokawa S."/>
            <person name="Ichikawa Y."/>
            <person name="Idonuma A."/>
            <person name="Iijima M."/>
            <person name="Ikeda M."/>
            <person name="Ikeno M."/>
            <person name="Ito K."/>
            <person name="Ito S."/>
            <person name="Ito T."/>
            <person name="Ito Y."/>
            <person name="Ito Y."/>
            <person name="Iwabuchi A."/>
            <person name="Kamiya K."/>
            <person name="Karasawa W."/>
            <person name="Kurita K."/>
            <person name="Katagiri S."/>
            <person name="Kikuta A."/>
            <person name="Kobayashi H."/>
            <person name="Kobayashi N."/>
            <person name="Machita K."/>
            <person name="Maehara T."/>
            <person name="Masukawa M."/>
            <person name="Mizubayashi T."/>
            <person name="Mukai Y."/>
            <person name="Nagasaki H."/>
            <person name="Nagata Y."/>
            <person name="Naito S."/>
            <person name="Nakashima M."/>
            <person name="Nakama Y."/>
            <person name="Nakamichi Y."/>
            <person name="Nakamura M."/>
            <person name="Meguro A."/>
            <person name="Negishi M."/>
            <person name="Ohta I."/>
            <person name="Ohta T."/>
            <person name="Okamoto M."/>
            <person name="Ono N."/>
            <person name="Saji S."/>
            <person name="Sakaguchi M."/>
            <person name="Sakai K."/>
            <person name="Shibata M."/>
            <person name="Shimokawa T."/>
            <person name="Song J."/>
            <person name="Takazaki Y."/>
            <person name="Terasawa K."/>
            <person name="Tsugane M."/>
            <person name="Tsuji K."/>
            <person name="Ueda S."/>
            <person name="Waki K."/>
            <person name="Yamagata H."/>
            <person name="Yamamoto M."/>
            <person name="Yamamoto S."/>
            <person name="Yamane H."/>
            <person name="Yoshiki S."/>
            <person name="Yoshihara R."/>
            <person name="Yukawa K."/>
            <person name="Zhong H."/>
            <person name="Yano M."/>
            <person name="Yuan Q."/>
            <person name="Ouyang S."/>
            <person name="Liu J."/>
            <person name="Jones K.M."/>
            <person name="Gansberger K."/>
            <person name="Moffat K."/>
            <person name="Hill J."/>
            <person name="Bera J."/>
            <person name="Fadrosh D."/>
            <person name="Jin S."/>
            <person name="Johri S."/>
            <person name="Kim M."/>
            <person name="Overton L."/>
            <person name="Reardon M."/>
            <person name="Tsitrin T."/>
            <person name="Vuong H."/>
            <person name="Weaver B."/>
            <person name="Ciecko A."/>
            <person name="Tallon L."/>
            <person name="Jackson J."/>
            <person name="Pai G."/>
            <person name="Aken S.V."/>
            <person name="Utterback T."/>
            <person name="Reidmuller S."/>
            <person name="Feldblyum T."/>
            <person name="Hsiao J."/>
            <person name="Zismann V."/>
            <person name="Iobst S."/>
            <person name="de Vazeille A.R."/>
            <person name="Buell C.R."/>
            <person name="Ying K."/>
            <person name="Li Y."/>
            <person name="Lu T."/>
            <person name="Huang Y."/>
            <person name="Zhao Q."/>
            <person name="Feng Q."/>
            <person name="Zhang L."/>
            <person name="Zhu J."/>
            <person name="Weng Q."/>
            <person name="Mu J."/>
            <person name="Lu Y."/>
            <person name="Fan D."/>
            <person name="Liu Y."/>
            <person name="Guan J."/>
            <person name="Zhang Y."/>
            <person name="Yu S."/>
            <person name="Liu X."/>
            <person name="Zhang Y."/>
            <person name="Hong G."/>
            <person name="Han B."/>
            <person name="Choisne N."/>
            <person name="Demange N."/>
            <person name="Orjeda G."/>
            <person name="Samain S."/>
            <person name="Cattolico L."/>
            <person name="Pelletier E."/>
            <person name="Couloux A."/>
            <person name="Segurens B."/>
            <person name="Wincker P."/>
            <person name="D'Hont A."/>
            <person name="Scarpelli C."/>
            <person name="Weissenbach J."/>
            <person name="Salanoubat M."/>
            <person name="Quetier F."/>
            <person name="Yu Y."/>
            <person name="Kim H.R."/>
            <person name="Rambo T."/>
            <person name="Currie J."/>
            <person name="Collura K."/>
            <person name="Luo M."/>
            <person name="Yang T."/>
            <person name="Ammiraju J.S.S."/>
            <person name="Engler F."/>
            <person name="Soderlund C."/>
            <person name="Wing R.A."/>
            <person name="Palmer L.E."/>
            <person name="de la Bastide M."/>
            <person name="Spiegel L."/>
            <person name="Nascimento L."/>
            <person name="Zutavern T."/>
            <person name="O'Shaughnessy A."/>
            <person name="Dike S."/>
            <person name="Dedhia N."/>
            <person name="Preston R."/>
            <person name="Balija V."/>
            <person name="McCombie W.R."/>
            <person name="Chow T."/>
            <person name="Chen H."/>
            <person name="Chung M."/>
            <person name="Chen C."/>
            <person name="Shaw J."/>
            <person name="Wu H."/>
            <person name="Hsiao K."/>
            <person name="Chao Y."/>
            <person name="Chu M."/>
            <person name="Cheng C."/>
            <person name="Hour A."/>
            <person name="Lee P."/>
            <person name="Lin S."/>
            <person name="Lin Y."/>
            <person name="Liou J."/>
            <person name="Liu S."/>
            <person name="Hsing Y."/>
            <person name="Raghuvanshi S."/>
            <person name="Mohanty A."/>
            <person name="Bharti A.K."/>
            <person name="Gaur A."/>
            <person name="Gupta V."/>
            <person name="Kumar D."/>
            <person name="Ravi V."/>
            <person name="Vij S."/>
            <person name="Kapur A."/>
            <person name="Khurana P."/>
            <person name="Khurana P."/>
            <person name="Khurana J.P."/>
            <person name="Tyagi A.K."/>
            <person name="Gaikwad K."/>
            <person name="Singh A."/>
            <person name="Dalal V."/>
            <person name="Srivastava S."/>
            <person name="Dixit A."/>
            <person name="Pal A.K."/>
            <person name="Ghazi I.A."/>
            <person name="Yadav M."/>
            <person name="Pandit A."/>
            <person name="Bhargava A."/>
            <person name="Sureshbabu K."/>
            <person name="Batra K."/>
            <person name="Sharma T.R."/>
            <person name="Mohapatra T."/>
            <person name="Singh N.K."/>
            <person name="Messing J."/>
            <person name="Nelson A.B."/>
            <person name="Fuks G."/>
            <person name="Kavchok S."/>
            <person name="Keizer G."/>
            <person name="Linton E."/>
            <person name="Llaca V."/>
            <person name="Song R."/>
            <person name="Tanyolac B."/>
            <person name="Young S."/>
            <person name="Ho-Il K."/>
            <person name="Hahn J.H."/>
            <person name="Sangsakoo G."/>
            <person name="Vanavichit A."/>
            <person name="de Mattos Luiz.A.T."/>
            <person name="Zimmer P.D."/>
            <person name="Malone G."/>
            <person name="Dellagostin O."/>
            <person name="de Oliveira A.C."/>
            <person name="Bevan M."/>
            <person name="Bancroft I."/>
            <person name="Minx P."/>
            <person name="Cordum H."/>
            <person name="Wilson R."/>
            <person name="Cheng Z."/>
            <person name="Jin W."/>
            <person name="Jiang J."/>
            <person name="Leong S.A."/>
            <person name="Iwama H."/>
            <person name="Gojobori T."/>
            <person name="Itoh T."/>
            <person name="Niimura Y."/>
            <person name="Fujii Y."/>
            <person name="Habara T."/>
            <person name="Sakai H."/>
            <person name="Sato Y."/>
            <person name="Wilson G."/>
            <person name="Kumar K."/>
            <person name="McCouch S."/>
            <person name="Juretic N."/>
            <person name="Hoen D."/>
            <person name="Wright S."/>
            <person name="Bruskiewich R."/>
            <person name="Bureau T."/>
            <person name="Miyao A."/>
            <person name="Hirochika H."/>
            <person name="Nishikawa T."/>
            <person name="Kadowaki K."/>
            <person name="Sugiura M."/>
            <person name="Burr B."/>
            <person name="Sasaki T."/>
        </authorList>
    </citation>
    <scope>NUCLEOTIDE SEQUENCE [LARGE SCALE GENOMIC DNA]</scope>
    <source>
        <strain evidence="4">cv. Nipponbare</strain>
    </source>
</reference>
<reference evidence="2" key="1">
    <citation type="submission" date="2002-05" db="EMBL/GenBank/DDBJ databases">
        <title>Oryza sativa nipponbare(GA3) genomic DNA, chromosome 7, BAC clone:OSJNBb0041J06.</title>
        <authorList>
            <person name="Sasaki T."/>
            <person name="Matsumoto T."/>
            <person name="Katayose Y."/>
        </authorList>
    </citation>
    <scope>NUCLEOTIDE SEQUENCE</scope>
</reference>
<evidence type="ECO:0000313" key="4">
    <source>
        <dbReference type="Proteomes" id="UP000000763"/>
    </source>
</evidence>
<dbReference type="Proteomes" id="UP000000763">
    <property type="component" value="Chromosome 7"/>
</dbReference>
<name>Q84NW6_ORYSJ</name>
<proteinExistence type="predicted"/>
<protein>
    <submittedName>
        <fullName evidence="2">Uncharacterized protein</fullName>
    </submittedName>
</protein>
<organism evidence="2 4">
    <name type="scientific">Oryza sativa subsp. japonica</name>
    <name type="common">Rice</name>
    <dbReference type="NCBI Taxonomy" id="39947"/>
    <lineage>
        <taxon>Eukaryota</taxon>
        <taxon>Viridiplantae</taxon>
        <taxon>Streptophyta</taxon>
        <taxon>Embryophyta</taxon>
        <taxon>Tracheophyta</taxon>
        <taxon>Spermatophyta</taxon>
        <taxon>Magnoliopsida</taxon>
        <taxon>Liliopsida</taxon>
        <taxon>Poales</taxon>
        <taxon>Poaceae</taxon>
        <taxon>BOP clade</taxon>
        <taxon>Oryzoideae</taxon>
        <taxon>Oryzeae</taxon>
        <taxon>Oryzinae</taxon>
        <taxon>Oryza</taxon>
        <taxon>Oryza sativa</taxon>
    </lineage>
</organism>
<feature type="region of interest" description="Disordered" evidence="1">
    <location>
        <begin position="1"/>
        <end position="32"/>
    </location>
</feature>
<accession>Q84NW6</accession>
<dbReference type="EMBL" id="AP005176">
    <property type="protein sequence ID" value="BAC55762.1"/>
    <property type="molecule type" value="Genomic_DNA"/>
</dbReference>
<reference evidence="3" key="2">
    <citation type="submission" date="2002-05" db="EMBL/GenBank/DDBJ databases">
        <title>Oryza sativa nipponbare(GA3) genomic DNA, chromosome 7, PAC clone:P0580A11.</title>
        <authorList>
            <person name="Sasaki T."/>
            <person name="Matsumoto T."/>
            <person name="Katayose Y."/>
        </authorList>
    </citation>
    <scope>NUCLEOTIDE SEQUENCE</scope>
</reference>
<evidence type="ECO:0000256" key="1">
    <source>
        <dbReference type="SAM" id="MobiDB-lite"/>
    </source>
</evidence>
<dbReference type="EMBL" id="AP005196">
    <property type="protein sequence ID" value="BAD31177.1"/>
    <property type="molecule type" value="Genomic_DNA"/>
</dbReference>
<sequence>MKGRRWWPGRGRRGGDALPSARSSRGGRGGAVAVDDMEGWRWRPNGGGEAVVARRRWILGATAAVAPSPLPDLAGGEAAAAKAVTSTSGGFGSSGLFGSEHLRLMHGLVFSLFLFANVPAAASVSAQAHIAPCPSSLASHGTSSCGWQWRDTDGCEAGADTELITKEDMEHSMGMLASFDLDY</sequence>
<feature type="compositionally biased region" description="Basic residues" evidence="1">
    <location>
        <begin position="1"/>
        <end position="12"/>
    </location>
</feature>
<gene>
    <name evidence="3" type="primary">P0580A11.124</name>
    <name evidence="2" type="ORF">OSJNBb0041J06.105</name>
</gene>
<reference evidence="4" key="4">
    <citation type="journal article" date="2008" name="Nucleic Acids Res.">
        <title>The rice annotation project database (RAP-DB): 2008 update.</title>
        <authorList>
            <consortium name="The rice annotation project (RAP)"/>
        </authorList>
    </citation>
    <scope>GENOME REANNOTATION</scope>
    <source>
        <strain evidence="4">cv. Nipponbare</strain>
    </source>
</reference>
<evidence type="ECO:0000313" key="3">
    <source>
        <dbReference type="EMBL" id="BAD31177.1"/>
    </source>
</evidence>